<evidence type="ECO:0000256" key="2">
    <source>
        <dbReference type="ARBA" id="ARBA00022679"/>
    </source>
</evidence>
<proteinExistence type="inferred from homology"/>
<dbReference type="EMBL" id="CP002696">
    <property type="protein sequence ID" value="AEE17217.1"/>
    <property type="molecule type" value="Genomic_DNA"/>
</dbReference>
<dbReference type="Gene3D" id="3.40.630.30">
    <property type="match status" value="1"/>
</dbReference>
<accession>F4LIJ2</accession>
<dbReference type="CDD" id="cd02440">
    <property type="entry name" value="AdoMet_MTases"/>
    <property type="match status" value="1"/>
</dbReference>
<keyword evidence="6" id="KW-1185">Reference proteome</keyword>
<dbReference type="SUPFAM" id="SSF55729">
    <property type="entry name" value="Acyl-CoA N-acyltransferases (Nat)"/>
    <property type="match status" value="1"/>
</dbReference>
<sequence length="374" mass="41674">MDTIVSFRFARKQDIPLILSFIKELAVYEQLETQIVADEALLTEWIFDRRKAEVIFAEAEGTTVGFALFFHNFSTFLGRAGIYLEDLFVKEAFRGKGYGKALLQKLAALTVERGCGRLEWSCLNWNTPSIRFYRSFGAQPMNEWTVETYTHAAAAFEAKIAALANYDDAYRDFAHLIPPGGSLLDLACGPANASKKITSYAPLPLKITGIDLSDGMLELACKNLPEARFFKQSIIDFTVADGFGTEVNVNADCGRQQHQIRAKAGFDAAVNAFGLPYLTPEQAEASFAATFRALAPNGVVYLSFMEGSGVRMESASFWPDEPMQIHYHREHDVRRLLEKTGFSIISARHIPYAEKDGSVTTDVILFCRKAEPAR</sequence>
<gene>
    <name evidence="5" type="ordered locus">Trebr_1795</name>
</gene>
<keyword evidence="3" id="KW-0012">Acyltransferase</keyword>
<dbReference type="HOGENOM" id="CLU_739518_0_0_12"/>
<evidence type="ECO:0000259" key="4">
    <source>
        <dbReference type="PROSITE" id="PS51186"/>
    </source>
</evidence>
<name>F4LIJ2_TREBD</name>
<dbReference type="PANTHER" id="PTHR10545:SF29">
    <property type="entry name" value="GH14572P-RELATED"/>
    <property type="match status" value="1"/>
</dbReference>
<dbReference type="STRING" id="906968.Trebr_1795"/>
<evidence type="ECO:0000313" key="5">
    <source>
        <dbReference type="EMBL" id="AEE17217.1"/>
    </source>
</evidence>
<dbReference type="Pfam" id="PF13489">
    <property type="entry name" value="Methyltransf_23"/>
    <property type="match status" value="1"/>
</dbReference>
<reference evidence="6" key="1">
    <citation type="submission" date="2011-04" db="EMBL/GenBank/DDBJ databases">
        <title>The complete genome of Treponema brennaborense DSM 12168.</title>
        <authorList>
            <person name="Lucas S."/>
            <person name="Han J."/>
            <person name="Lapidus A."/>
            <person name="Bruce D."/>
            <person name="Goodwin L."/>
            <person name="Pitluck S."/>
            <person name="Peters L."/>
            <person name="Kyrpides N."/>
            <person name="Mavromatis K."/>
            <person name="Ivanova N."/>
            <person name="Mikhailova N."/>
            <person name="Pagani I."/>
            <person name="Teshima H."/>
            <person name="Detter J.C."/>
            <person name="Tapia R."/>
            <person name="Han C."/>
            <person name="Land M."/>
            <person name="Hauser L."/>
            <person name="Markowitz V."/>
            <person name="Cheng J.-F."/>
            <person name="Hugenholtz P."/>
            <person name="Woyke T."/>
            <person name="Wu D."/>
            <person name="Gronow S."/>
            <person name="Wellnitz S."/>
            <person name="Brambilla E."/>
            <person name="Klenk H.-P."/>
            <person name="Eisen J.A."/>
        </authorList>
    </citation>
    <scope>NUCLEOTIDE SEQUENCE [LARGE SCALE GENOMIC DNA]</scope>
    <source>
        <strain evidence="6">DSM 12168 / CIP 105900 / DD5/3</strain>
    </source>
</reference>
<evidence type="ECO:0000256" key="3">
    <source>
        <dbReference type="ARBA" id="ARBA00023315"/>
    </source>
</evidence>
<keyword evidence="2" id="KW-0808">Transferase</keyword>
<dbReference type="FunFam" id="3.40.630.30:FF:000064">
    <property type="entry name" value="GNAT family acetyltransferase"/>
    <property type="match status" value="1"/>
</dbReference>
<dbReference type="eggNOG" id="COG2226">
    <property type="taxonomic scope" value="Bacteria"/>
</dbReference>
<protein>
    <submittedName>
        <fullName evidence="5">GCN5-related N-acetyltransferase</fullName>
    </submittedName>
</protein>
<evidence type="ECO:0000256" key="1">
    <source>
        <dbReference type="ARBA" id="ARBA00008694"/>
    </source>
</evidence>
<dbReference type="PANTHER" id="PTHR10545">
    <property type="entry name" value="DIAMINE N-ACETYLTRANSFERASE"/>
    <property type="match status" value="1"/>
</dbReference>
<dbReference type="CDD" id="cd04301">
    <property type="entry name" value="NAT_SF"/>
    <property type="match status" value="1"/>
</dbReference>
<organism evidence="5 6">
    <name type="scientific">Treponema brennaborense (strain DSM 12168 / CIP 105900 / DD5/3)</name>
    <dbReference type="NCBI Taxonomy" id="906968"/>
    <lineage>
        <taxon>Bacteria</taxon>
        <taxon>Pseudomonadati</taxon>
        <taxon>Spirochaetota</taxon>
        <taxon>Spirochaetia</taxon>
        <taxon>Spirochaetales</taxon>
        <taxon>Treponemataceae</taxon>
        <taxon>Treponema</taxon>
    </lineage>
</organism>
<dbReference type="RefSeq" id="WP_013758922.1">
    <property type="nucleotide sequence ID" value="NC_015500.1"/>
</dbReference>
<dbReference type="InterPro" id="IPR000182">
    <property type="entry name" value="GNAT_dom"/>
</dbReference>
<dbReference type="InterPro" id="IPR016181">
    <property type="entry name" value="Acyl_CoA_acyltransferase"/>
</dbReference>
<comment type="similarity">
    <text evidence="1">Belongs to the acetyltransferase family.</text>
</comment>
<feature type="domain" description="N-acetyltransferase" evidence="4">
    <location>
        <begin position="5"/>
        <end position="163"/>
    </location>
</feature>
<dbReference type="Proteomes" id="UP000006546">
    <property type="component" value="Chromosome"/>
</dbReference>
<dbReference type="GO" id="GO:0008080">
    <property type="term" value="F:N-acetyltransferase activity"/>
    <property type="evidence" value="ECO:0007669"/>
    <property type="project" value="UniProtKB-ARBA"/>
</dbReference>
<dbReference type="InterPro" id="IPR029063">
    <property type="entry name" value="SAM-dependent_MTases_sf"/>
</dbReference>
<dbReference type="SUPFAM" id="SSF53335">
    <property type="entry name" value="S-adenosyl-L-methionine-dependent methyltransferases"/>
    <property type="match status" value="1"/>
</dbReference>
<dbReference type="AlphaFoldDB" id="F4LIJ2"/>
<dbReference type="Gene3D" id="3.40.50.150">
    <property type="entry name" value="Vaccinia Virus protein VP39"/>
    <property type="match status" value="1"/>
</dbReference>
<dbReference type="eggNOG" id="COG0454">
    <property type="taxonomic scope" value="Bacteria"/>
</dbReference>
<dbReference type="KEGG" id="tbe:Trebr_1795"/>
<dbReference type="Pfam" id="PF00583">
    <property type="entry name" value="Acetyltransf_1"/>
    <property type="match status" value="1"/>
</dbReference>
<evidence type="ECO:0000313" key="6">
    <source>
        <dbReference type="Proteomes" id="UP000006546"/>
    </source>
</evidence>
<dbReference type="PROSITE" id="PS51186">
    <property type="entry name" value="GNAT"/>
    <property type="match status" value="1"/>
</dbReference>
<dbReference type="InterPro" id="IPR051016">
    <property type="entry name" value="Diverse_Substrate_AcTransf"/>
</dbReference>